<reference evidence="1 2" key="1">
    <citation type="journal article" date="2024" name="Commun. Biol.">
        <title>Comparative genomic analysis of thermophilic fungi reveals convergent evolutionary adaptations and gene losses.</title>
        <authorList>
            <person name="Steindorff A.S."/>
            <person name="Aguilar-Pontes M.V."/>
            <person name="Robinson A.J."/>
            <person name="Andreopoulos B."/>
            <person name="LaButti K."/>
            <person name="Kuo A."/>
            <person name="Mondo S."/>
            <person name="Riley R."/>
            <person name="Otillar R."/>
            <person name="Haridas S."/>
            <person name="Lipzen A."/>
            <person name="Grimwood J."/>
            <person name="Schmutz J."/>
            <person name="Clum A."/>
            <person name="Reid I.D."/>
            <person name="Moisan M.C."/>
            <person name="Butler G."/>
            <person name="Nguyen T.T.M."/>
            <person name="Dewar K."/>
            <person name="Conant G."/>
            <person name="Drula E."/>
            <person name="Henrissat B."/>
            <person name="Hansel C."/>
            <person name="Singer S."/>
            <person name="Hutchinson M.I."/>
            <person name="de Vries R.P."/>
            <person name="Natvig D.O."/>
            <person name="Powell A.J."/>
            <person name="Tsang A."/>
            <person name="Grigoriev I.V."/>
        </authorList>
    </citation>
    <scope>NUCLEOTIDE SEQUENCE [LARGE SCALE GENOMIC DNA]</scope>
    <source>
        <strain evidence="1 2">CBS 494.80</strain>
    </source>
</reference>
<organism evidence="1 2">
    <name type="scientific">Oculimacula yallundae</name>
    <dbReference type="NCBI Taxonomy" id="86028"/>
    <lineage>
        <taxon>Eukaryota</taxon>
        <taxon>Fungi</taxon>
        <taxon>Dikarya</taxon>
        <taxon>Ascomycota</taxon>
        <taxon>Pezizomycotina</taxon>
        <taxon>Leotiomycetes</taxon>
        <taxon>Helotiales</taxon>
        <taxon>Ploettnerulaceae</taxon>
        <taxon>Oculimacula</taxon>
    </lineage>
</organism>
<comment type="caution">
    <text evidence="1">The sequence shown here is derived from an EMBL/GenBank/DDBJ whole genome shotgun (WGS) entry which is preliminary data.</text>
</comment>
<dbReference type="Proteomes" id="UP001595075">
    <property type="component" value="Unassembled WGS sequence"/>
</dbReference>
<sequence length="158" mass="17385">MALKPFDLSLTGCSVEPGITPCAKNEVRMLWYGDVEESDKRQPVFDKLGGGHNCVVEVEVEEQSRKNTGMLRGSASEYHGKRHPHARGVVAIELRSHALACANLPYVVVSQATMQGCMCLPEHAISILCTALGKPYNMPSELPWASYFKVDTIHCIRA</sequence>
<keyword evidence="2" id="KW-1185">Reference proteome</keyword>
<accession>A0ABR4CXN7</accession>
<evidence type="ECO:0000313" key="2">
    <source>
        <dbReference type="Proteomes" id="UP001595075"/>
    </source>
</evidence>
<dbReference type="EMBL" id="JAZHXI010000002">
    <property type="protein sequence ID" value="KAL2074636.1"/>
    <property type="molecule type" value="Genomic_DNA"/>
</dbReference>
<proteinExistence type="predicted"/>
<protein>
    <submittedName>
        <fullName evidence="1">Uncharacterized protein</fullName>
    </submittedName>
</protein>
<evidence type="ECO:0000313" key="1">
    <source>
        <dbReference type="EMBL" id="KAL2074636.1"/>
    </source>
</evidence>
<gene>
    <name evidence="1" type="ORF">VTL71DRAFT_8414</name>
</gene>
<name>A0ABR4CXN7_9HELO</name>